<feature type="domain" description="FAS1" evidence="1">
    <location>
        <begin position="52"/>
        <end position="218"/>
    </location>
</feature>
<dbReference type="SUPFAM" id="SSF82153">
    <property type="entry name" value="FAS1 domain"/>
    <property type="match status" value="1"/>
</dbReference>
<reference evidence="2 3" key="1">
    <citation type="submission" date="2018-06" db="EMBL/GenBank/DDBJ databases">
        <title>Genomic Encyclopedia of Archaeal and Bacterial Type Strains, Phase II (KMG-II): from individual species to whole genera.</title>
        <authorList>
            <person name="Goeker M."/>
        </authorList>
    </citation>
    <scope>NUCLEOTIDE SEQUENCE [LARGE SCALE GENOMIC DNA]</scope>
    <source>
        <strain evidence="2 3">DSM 29821</strain>
    </source>
</reference>
<name>A0A327WA71_9BACT</name>
<dbReference type="EMBL" id="QLMA01000001">
    <property type="protein sequence ID" value="RAJ87617.1"/>
    <property type="molecule type" value="Genomic_DNA"/>
</dbReference>
<evidence type="ECO:0000259" key="1">
    <source>
        <dbReference type="Pfam" id="PF02469"/>
    </source>
</evidence>
<comment type="caution">
    <text evidence="2">The sequence shown here is derived from an EMBL/GenBank/DDBJ whole genome shotgun (WGS) entry which is preliminary data.</text>
</comment>
<dbReference type="PROSITE" id="PS51257">
    <property type="entry name" value="PROKAR_LIPOPROTEIN"/>
    <property type="match status" value="1"/>
</dbReference>
<dbReference type="Gene3D" id="2.30.180.10">
    <property type="entry name" value="FAS1 domain"/>
    <property type="match status" value="1"/>
</dbReference>
<organism evidence="2 3">
    <name type="scientific">Chitinophaga dinghuensis</name>
    <dbReference type="NCBI Taxonomy" id="1539050"/>
    <lineage>
        <taxon>Bacteria</taxon>
        <taxon>Pseudomonadati</taxon>
        <taxon>Bacteroidota</taxon>
        <taxon>Chitinophagia</taxon>
        <taxon>Chitinophagales</taxon>
        <taxon>Chitinophagaceae</taxon>
        <taxon>Chitinophaga</taxon>
    </lineage>
</organism>
<protein>
    <submittedName>
        <fullName evidence="2">Fasciclin domain-containing protein</fullName>
    </submittedName>
</protein>
<evidence type="ECO:0000313" key="2">
    <source>
        <dbReference type="EMBL" id="RAJ87617.1"/>
    </source>
</evidence>
<sequence length="230" mass="25837">MKHIFLKAAAVLMMMYGLSSCKKGQIIDGGVSNPRVNMTTYDYLKSNSWHLFDTTLILIDKAGMKDIINGDVTFFAPTNYSINKYIATRRDAARKVSEKLDYTLDSLLKEFTPQMLRDSMSRYCFKGKVTRDQMTEVGKSFESLTPGAPLNLYLTKYTFTKDGLMTTIAYLVSARRVIGDPDVWVDGKLEDPNDDDDADIASVCQTSGVLTTNGVVHVMANSHIWNFYTN</sequence>
<dbReference type="Proteomes" id="UP000249819">
    <property type="component" value="Unassembled WGS sequence"/>
</dbReference>
<evidence type="ECO:0000313" key="3">
    <source>
        <dbReference type="Proteomes" id="UP000249819"/>
    </source>
</evidence>
<keyword evidence="3" id="KW-1185">Reference proteome</keyword>
<proteinExistence type="predicted"/>
<accession>A0A327WA71</accession>
<gene>
    <name evidence="2" type="ORF">CLV59_101378</name>
</gene>
<dbReference type="Pfam" id="PF02469">
    <property type="entry name" value="Fasciclin"/>
    <property type="match status" value="1"/>
</dbReference>
<dbReference type="AlphaFoldDB" id="A0A327WA71"/>
<dbReference type="InterPro" id="IPR036378">
    <property type="entry name" value="FAS1_dom_sf"/>
</dbReference>
<dbReference type="InterPro" id="IPR000782">
    <property type="entry name" value="FAS1_domain"/>
</dbReference>